<name>A0A5J5J5C2_9MICO</name>
<evidence type="ECO:0000313" key="3">
    <source>
        <dbReference type="Proteomes" id="UP000325827"/>
    </source>
</evidence>
<feature type="region of interest" description="Disordered" evidence="1">
    <location>
        <begin position="76"/>
        <end position="117"/>
    </location>
</feature>
<organism evidence="2 3">
    <name type="scientific">Microbacterium rhizomatis</name>
    <dbReference type="NCBI Taxonomy" id="1631477"/>
    <lineage>
        <taxon>Bacteria</taxon>
        <taxon>Bacillati</taxon>
        <taxon>Actinomycetota</taxon>
        <taxon>Actinomycetes</taxon>
        <taxon>Micrococcales</taxon>
        <taxon>Microbacteriaceae</taxon>
        <taxon>Microbacterium</taxon>
    </lineage>
</organism>
<comment type="caution">
    <text evidence="2">The sequence shown here is derived from an EMBL/GenBank/DDBJ whole genome shotgun (WGS) entry which is preliminary data.</text>
</comment>
<dbReference type="EMBL" id="VYSA01000001">
    <property type="protein sequence ID" value="KAA9110185.1"/>
    <property type="molecule type" value="Genomic_DNA"/>
</dbReference>
<evidence type="ECO:0000313" key="2">
    <source>
        <dbReference type="EMBL" id="KAA9110185.1"/>
    </source>
</evidence>
<gene>
    <name evidence="2" type="ORF">F6B43_00295</name>
</gene>
<proteinExistence type="predicted"/>
<protein>
    <submittedName>
        <fullName evidence="2">Uncharacterized protein</fullName>
    </submittedName>
</protein>
<evidence type="ECO:0000256" key="1">
    <source>
        <dbReference type="SAM" id="MobiDB-lite"/>
    </source>
</evidence>
<dbReference type="AlphaFoldDB" id="A0A5J5J5C2"/>
<reference evidence="3" key="1">
    <citation type="submission" date="2019-09" db="EMBL/GenBank/DDBJ databases">
        <title>Mumia zhuanghuii sp. nov. isolated from the intestinal contents of plateau pika (Ochotona curzoniae) in the Qinghai-Tibet plateau of China.</title>
        <authorList>
            <person name="Tian Z."/>
        </authorList>
    </citation>
    <scope>NUCLEOTIDE SEQUENCE [LARGE SCALE GENOMIC DNA]</scope>
    <source>
        <strain evidence="3">JCM 30598</strain>
    </source>
</reference>
<feature type="compositionally biased region" description="Acidic residues" evidence="1">
    <location>
        <begin position="76"/>
        <end position="89"/>
    </location>
</feature>
<dbReference type="RefSeq" id="WP_150446989.1">
    <property type="nucleotide sequence ID" value="NZ_VYSA01000001.1"/>
</dbReference>
<sequence>MATLKVGGRELVAKPLSKARVSDIIELQRQSGIKEISSIREAVEEADILGNVILSFLTQHNAGFRVKWDDLIDGPLEDLGEYLPDPEPEGEGKEDANPPQAETAADDAADVEASTPE</sequence>
<accession>A0A5J5J5C2</accession>
<dbReference type="Proteomes" id="UP000325827">
    <property type="component" value="Unassembled WGS sequence"/>
</dbReference>
<keyword evidence="3" id="KW-1185">Reference proteome</keyword>